<dbReference type="FunFam" id="1.10.10.60:FF:000010">
    <property type="entry name" value="Transcriptional activator Myb isoform A"/>
    <property type="match status" value="1"/>
</dbReference>
<dbReference type="InterPro" id="IPR017930">
    <property type="entry name" value="Myb_dom"/>
</dbReference>
<dbReference type="PROSITE" id="PS50090">
    <property type="entry name" value="MYB_LIKE"/>
    <property type="match status" value="3"/>
</dbReference>
<feature type="domain" description="Myb-like" evidence="8">
    <location>
        <begin position="73"/>
        <end position="124"/>
    </location>
</feature>
<evidence type="ECO:0000256" key="2">
    <source>
        <dbReference type="ARBA" id="ARBA00022737"/>
    </source>
</evidence>
<feature type="region of interest" description="Disordered" evidence="7">
    <location>
        <begin position="305"/>
        <end position="325"/>
    </location>
</feature>
<dbReference type="GO" id="GO:0005634">
    <property type="term" value="C:nucleus"/>
    <property type="evidence" value="ECO:0007669"/>
    <property type="project" value="UniProtKB-SubCell"/>
</dbReference>
<feature type="domain" description="Myb-like" evidence="8">
    <location>
        <begin position="125"/>
        <end position="176"/>
    </location>
</feature>
<keyword evidence="11" id="KW-1185">Reference proteome</keyword>
<dbReference type="InterPro" id="IPR001005">
    <property type="entry name" value="SANT/Myb"/>
</dbReference>
<dbReference type="EMBL" id="BTGU01000010">
    <property type="protein sequence ID" value="GMN39928.1"/>
    <property type="molecule type" value="Genomic_DNA"/>
</dbReference>
<dbReference type="SUPFAM" id="SSF46689">
    <property type="entry name" value="Homeodomain-like"/>
    <property type="match status" value="2"/>
</dbReference>
<keyword evidence="2" id="KW-0677">Repeat</keyword>
<feature type="region of interest" description="Disordered" evidence="7">
    <location>
        <begin position="852"/>
        <end position="920"/>
    </location>
</feature>
<dbReference type="PANTHER" id="PTHR45614">
    <property type="entry name" value="MYB PROTEIN-RELATED"/>
    <property type="match status" value="1"/>
</dbReference>
<dbReference type="PROSITE" id="PS51294">
    <property type="entry name" value="HTH_MYB"/>
    <property type="match status" value="3"/>
</dbReference>
<dbReference type="FunFam" id="1.10.10.60:FF:000324">
    <property type="entry name" value="Transcription factor MYB3R-2"/>
    <property type="match status" value="1"/>
</dbReference>
<feature type="domain" description="HTH myb-type" evidence="9">
    <location>
        <begin position="181"/>
        <end position="231"/>
    </location>
</feature>
<dbReference type="InterPro" id="IPR009057">
    <property type="entry name" value="Homeodomain-like_sf"/>
</dbReference>
<reference evidence="10" key="1">
    <citation type="submission" date="2023-07" db="EMBL/GenBank/DDBJ databases">
        <title>draft genome sequence of fig (Ficus carica).</title>
        <authorList>
            <person name="Takahashi T."/>
            <person name="Nishimura K."/>
        </authorList>
    </citation>
    <scope>NUCLEOTIDE SEQUENCE</scope>
</reference>
<comment type="subcellular location">
    <subcellularLocation>
        <location evidence="1">Nucleus</location>
    </subcellularLocation>
</comment>
<dbReference type="GO" id="GO:0000981">
    <property type="term" value="F:DNA-binding transcription factor activity, RNA polymerase II-specific"/>
    <property type="evidence" value="ECO:0007669"/>
    <property type="project" value="TreeGrafter"/>
</dbReference>
<feature type="compositionally biased region" description="Basic and acidic residues" evidence="7">
    <location>
        <begin position="751"/>
        <end position="773"/>
    </location>
</feature>
<dbReference type="PANTHER" id="PTHR45614:SF266">
    <property type="entry name" value="TRANSCRIPTION FACTOR MYB3R-4"/>
    <property type="match status" value="1"/>
</dbReference>
<comment type="caution">
    <text evidence="10">The sequence shown here is derived from an EMBL/GenBank/DDBJ whole genome shotgun (WGS) entry which is preliminary data.</text>
</comment>
<evidence type="ECO:0000313" key="11">
    <source>
        <dbReference type="Proteomes" id="UP001187192"/>
    </source>
</evidence>
<evidence type="ECO:0000259" key="9">
    <source>
        <dbReference type="PROSITE" id="PS51294"/>
    </source>
</evidence>
<feature type="compositionally biased region" description="Polar residues" evidence="7">
    <location>
        <begin position="775"/>
        <end position="784"/>
    </location>
</feature>
<evidence type="ECO:0000256" key="3">
    <source>
        <dbReference type="ARBA" id="ARBA00023015"/>
    </source>
</evidence>
<feature type="compositionally biased region" description="Basic and acidic residues" evidence="7">
    <location>
        <begin position="796"/>
        <end position="812"/>
    </location>
</feature>
<gene>
    <name evidence="10" type="ORF">TIFTF001_009145</name>
</gene>
<evidence type="ECO:0000313" key="10">
    <source>
        <dbReference type="EMBL" id="GMN39928.1"/>
    </source>
</evidence>
<evidence type="ECO:0000256" key="5">
    <source>
        <dbReference type="ARBA" id="ARBA00023163"/>
    </source>
</evidence>
<dbReference type="Gene3D" id="1.10.10.60">
    <property type="entry name" value="Homeodomain-like"/>
    <property type="match status" value="3"/>
</dbReference>
<sequence length="1085" mass="119831">MLSDSLAPSNFSLFGFSSYRSPKLSSCGSVAQKDLLAYREIMESDKKISNPSDGLTENIQKIRALHGRTSGPTRRSTKGQWTPEEDEILRKAVQRFKGKNWKKIAECFKDRTDVQCLHRWQKVLNPELVKGPWSKEEDEIIVELVNKYGPKKWSTIAQHLPGRIGKQCRERWHNHLNPSINKEAWTQDEELALIRAHQIYGNKWAELTKFLPGRTDNAIKNHWNSSVKKKLDSYLKSGLLTQFQGLPQVGHPNQPVIQSSGDSGPKGEEVEQISECSQDSNVTGRFHPANEIANVVLHTAEEFQNAEVPGSGKEPSSSPASCTEPYYPSLEDPAFSMAEIPNDIGFVAKFLQQNLSHDCENSMSGDYHFDLQEMHNISSLEREPSGVHSHCLASNESHEMSIIPLQISDGLTASTSMGNMPMPMGSDEPQHMLITDDECCRVLFSEAMTDECFSSRNLDLGGCAGPLLCHSSDTQISEADAAAISELHRPLNSDVTGTSCSQSYFSRLISADDSQIIFSCESSHLFGVQEQDYATCSRDGFIFTNDSANSPCDDDMGMTEMQDQLDTVEAPSKLVPVNNFCSRSDTQTCSTDAQPNEHKEEQQDAGALCYEPPRFPSHDVPFFSCDLLQSGSEMQQEYSPLGIRQLMMSSVNCLTPFRLWDSPTRDGSPDAVLKSAAKTFTGTPSILKKRHRELLSPLSDKRIDKKLETDMTSKLSRDFSRLEVMFNDSVVSKGSSQSPPSNQNKDSTNATEDKENQGQKVNEGHESEQEFGKVSDNTASSGDGNSEKVVCNSEFQENKEQGAADVDDKTKNVADPTSQLPSGVLTEHNMNDLVLISPKQLDFRADKVFASISRTPRNQHPKRFESTENQDFPSKSSSGKQSVSFASPSISGKKVESQPVAETRADHDSSSARQEAVGCNTGGDAAVETFSIFGDTPFKRSIESPSAWKSPWFINSFIAGPRIDTDITIEDIGYLMSPGDRSYDAIGLMKQISEQTAAAYANAQEVLENETPKTIRKGRFNQDTQLQENNQQGTRSHLPQSILAECRVLDFSECGTPGKVAEHGKSSAAAIGFSSPSTYLLKSCR</sequence>
<dbReference type="SMART" id="SM00717">
    <property type="entry name" value="SANT"/>
    <property type="match status" value="3"/>
</dbReference>
<dbReference type="InterPro" id="IPR050560">
    <property type="entry name" value="MYB_TF"/>
</dbReference>
<dbReference type="AlphaFoldDB" id="A0AA88A6A4"/>
<feature type="domain" description="Myb-like" evidence="8">
    <location>
        <begin position="177"/>
        <end position="227"/>
    </location>
</feature>
<accession>A0AA88A6A4</accession>
<proteinExistence type="predicted"/>
<evidence type="ECO:0000256" key="6">
    <source>
        <dbReference type="ARBA" id="ARBA00023242"/>
    </source>
</evidence>
<dbReference type="Pfam" id="PF00249">
    <property type="entry name" value="Myb_DNA-binding"/>
    <property type="match status" value="3"/>
</dbReference>
<keyword evidence="4" id="KW-0238">DNA-binding</keyword>
<keyword evidence="5" id="KW-0804">Transcription</keyword>
<evidence type="ECO:0000256" key="7">
    <source>
        <dbReference type="SAM" id="MobiDB-lite"/>
    </source>
</evidence>
<protein>
    <submittedName>
        <fullName evidence="10">Uncharacterized protein</fullName>
    </submittedName>
</protein>
<feature type="domain" description="HTH myb-type" evidence="9">
    <location>
        <begin position="73"/>
        <end position="124"/>
    </location>
</feature>
<keyword evidence="3" id="KW-0805">Transcription regulation</keyword>
<feature type="domain" description="HTH myb-type" evidence="9">
    <location>
        <begin position="125"/>
        <end position="180"/>
    </location>
</feature>
<feature type="compositionally biased region" description="Polar residues" evidence="7">
    <location>
        <begin position="731"/>
        <end position="750"/>
    </location>
</feature>
<organism evidence="10 11">
    <name type="scientific">Ficus carica</name>
    <name type="common">Common fig</name>
    <dbReference type="NCBI Taxonomy" id="3494"/>
    <lineage>
        <taxon>Eukaryota</taxon>
        <taxon>Viridiplantae</taxon>
        <taxon>Streptophyta</taxon>
        <taxon>Embryophyta</taxon>
        <taxon>Tracheophyta</taxon>
        <taxon>Spermatophyta</taxon>
        <taxon>Magnoliopsida</taxon>
        <taxon>eudicotyledons</taxon>
        <taxon>Gunneridae</taxon>
        <taxon>Pentapetalae</taxon>
        <taxon>rosids</taxon>
        <taxon>fabids</taxon>
        <taxon>Rosales</taxon>
        <taxon>Moraceae</taxon>
        <taxon>Ficeae</taxon>
        <taxon>Ficus</taxon>
    </lineage>
</organism>
<keyword evidence="6" id="KW-0539">Nucleus</keyword>
<evidence type="ECO:0000256" key="4">
    <source>
        <dbReference type="ARBA" id="ARBA00023125"/>
    </source>
</evidence>
<evidence type="ECO:0000259" key="8">
    <source>
        <dbReference type="PROSITE" id="PS50090"/>
    </source>
</evidence>
<dbReference type="Proteomes" id="UP001187192">
    <property type="component" value="Unassembled WGS sequence"/>
</dbReference>
<evidence type="ECO:0000256" key="1">
    <source>
        <dbReference type="ARBA" id="ARBA00004123"/>
    </source>
</evidence>
<dbReference type="CDD" id="cd00167">
    <property type="entry name" value="SANT"/>
    <property type="match status" value="3"/>
</dbReference>
<name>A0AA88A6A4_FICCA</name>
<feature type="compositionally biased region" description="Low complexity" evidence="7">
    <location>
        <begin position="874"/>
        <end position="887"/>
    </location>
</feature>
<dbReference type="GO" id="GO:0000978">
    <property type="term" value="F:RNA polymerase II cis-regulatory region sequence-specific DNA binding"/>
    <property type="evidence" value="ECO:0007669"/>
    <property type="project" value="TreeGrafter"/>
</dbReference>
<dbReference type="FunFam" id="1.10.10.60:FF:000016">
    <property type="entry name" value="Transcriptional activator Myb isoform A"/>
    <property type="match status" value="1"/>
</dbReference>
<feature type="region of interest" description="Disordered" evidence="7">
    <location>
        <begin position="731"/>
        <end position="825"/>
    </location>
</feature>